<comment type="caution">
    <text evidence="2">The sequence shown here is derived from an EMBL/GenBank/DDBJ whole genome shotgun (WGS) entry which is preliminary data.</text>
</comment>
<evidence type="ECO:0000313" key="2">
    <source>
        <dbReference type="EMBL" id="MBB2976480.1"/>
    </source>
</evidence>
<gene>
    <name evidence="2" type="ORF">FHX49_002055</name>
</gene>
<evidence type="ECO:0000256" key="1">
    <source>
        <dbReference type="SAM" id="MobiDB-lite"/>
    </source>
</evidence>
<dbReference type="Proteomes" id="UP000529310">
    <property type="component" value="Unassembled WGS sequence"/>
</dbReference>
<feature type="compositionally biased region" description="Polar residues" evidence="1">
    <location>
        <begin position="63"/>
        <end position="78"/>
    </location>
</feature>
<dbReference type="AlphaFoldDB" id="A0A7W4YMH9"/>
<sequence length="78" mass="8536">MAVVDSDFKGISPLLDTQLSIRSSIRSLATDAFLETFGDDAPQKLGFVRNPPTSDLPDRSLTWPPSWSGHSSNATRRC</sequence>
<proteinExistence type="predicted"/>
<accession>A0A7W4YMH9</accession>
<dbReference type="EMBL" id="JACHWQ010000006">
    <property type="protein sequence ID" value="MBB2976480.1"/>
    <property type="molecule type" value="Genomic_DNA"/>
</dbReference>
<evidence type="ECO:0000313" key="3">
    <source>
        <dbReference type="Proteomes" id="UP000529310"/>
    </source>
</evidence>
<protein>
    <submittedName>
        <fullName evidence="2">Uncharacterized protein</fullName>
    </submittedName>
</protein>
<name>A0A7W4YMH9_9MICO</name>
<feature type="region of interest" description="Disordered" evidence="1">
    <location>
        <begin position="44"/>
        <end position="78"/>
    </location>
</feature>
<reference evidence="2 3" key="1">
    <citation type="submission" date="2020-08" db="EMBL/GenBank/DDBJ databases">
        <title>Sequencing the genomes of 1000 actinobacteria strains.</title>
        <authorList>
            <person name="Klenk H.-P."/>
        </authorList>
    </citation>
    <scope>NUCLEOTIDE SEQUENCE [LARGE SCALE GENOMIC DNA]</scope>
    <source>
        <strain evidence="2 3">DSM 27099</strain>
    </source>
</reference>
<organism evidence="2 3">
    <name type="scientific">Microbacterium endophyticum</name>
    <dbReference type="NCBI Taxonomy" id="1526412"/>
    <lineage>
        <taxon>Bacteria</taxon>
        <taxon>Bacillati</taxon>
        <taxon>Actinomycetota</taxon>
        <taxon>Actinomycetes</taxon>
        <taxon>Micrococcales</taxon>
        <taxon>Microbacteriaceae</taxon>
        <taxon>Microbacterium</taxon>
    </lineage>
</organism>
<keyword evidence="3" id="KW-1185">Reference proteome</keyword>